<keyword evidence="2" id="KW-0678">Repressor</keyword>
<keyword evidence="8" id="KW-0408">Iron</keyword>
<organism evidence="9">
    <name type="scientific">Thermorudis sp</name>
    <dbReference type="NCBI Taxonomy" id="1969470"/>
    <lineage>
        <taxon>Bacteria</taxon>
        <taxon>Pseudomonadati</taxon>
        <taxon>Thermomicrobiota</taxon>
        <taxon>Thermomicrobia</taxon>
        <taxon>Thermomicrobia incertae sedis</taxon>
        <taxon>Thermorudis</taxon>
    </lineage>
</organism>
<dbReference type="SUPFAM" id="SSF46785">
    <property type="entry name" value="Winged helix' DNA-binding domain"/>
    <property type="match status" value="1"/>
</dbReference>
<keyword evidence="4" id="KW-0805">Transcription regulation</keyword>
<dbReference type="GO" id="GO:0003700">
    <property type="term" value="F:DNA-binding transcription factor activity"/>
    <property type="evidence" value="ECO:0007669"/>
    <property type="project" value="InterPro"/>
</dbReference>
<dbReference type="GO" id="GO:1900376">
    <property type="term" value="P:regulation of secondary metabolite biosynthetic process"/>
    <property type="evidence" value="ECO:0007669"/>
    <property type="project" value="TreeGrafter"/>
</dbReference>
<evidence type="ECO:0000256" key="2">
    <source>
        <dbReference type="ARBA" id="ARBA00022491"/>
    </source>
</evidence>
<evidence type="ECO:0000256" key="8">
    <source>
        <dbReference type="PIRSR" id="PIRSR602481-2"/>
    </source>
</evidence>
<comment type="cofactor">
    <cofactor evidence="8">
        <name>Mn(2+)</name>
        <dbReference type="ChEBI" id="CHEBI:29035"/>
    </cofactor>
    <cofactor evidence="8">
        <name>Fe(2+)</name>
        <dbReference type="ChEBI" id="CHEBI:29033"/>
    </cofactor>
    <text evidence="8">Binds 1 Mn(2+) or Fe(2+) ion per subunit.</text>
</comment>
<comment type="similarity">
    <text evidence="1">Belongs to the Fur family.</text>
</comment>
<feature type="binding site" evidence="7">
    <location>
        <position position="144"/>
    </location>
    <ligand>
        <name>Zn(2+)</name>
        <dbReference type="ChEBI" id="CHEBI:29105"/>
    </ligand>
</feature>
<keyword evidence="7" id="KW-0479">Metal-binding</keyword>
<reference evidence="9" key="1">
    <citation type="journal article" date="2020" name="mSystems">
        <title>Genome- and Community-Level Interaction Insights into Carbon Utilization and Element Cycling Functions of Hydrothermarchaeota in Hydrothermal Sediment.</title>
        <authorList>
            <person name="Zhou Z."/>
            <person name="Liu Y."/>
            <person name="Xu W."/>
            <person name="Pan J."/>
            <person name="Luo Z.H."/>
            <person name="Li M."/>
        </authorList>
    </citation>
    <scope>NUCLEOTIDE SEQUENCE [LARGE SCALE GENOMIC DNA]</scope>
    <source>
        <strain evidence="9">SpSt-192</strain>
    </source>
</reference>
<evidence type="ECO:0000313" key="9">
    <source>
        <dbReference type="EMBL" id="HEX71112.1"/>
    </source>
</evidence>
<dbReference type="PANTHER" id="PTHR33202">
    <property type="entry name" value="ZINC UPTAKE REGULATION PROTEIN"/>
    <property type="match status" value="1"/>
</dbReference>
<evidence type="ECO:0000256" key="3">
    <source>
        <dbReference type="ARBA" id="ARBA00022833"/>
    </source>
</evidence>
<dbReference type="GO" id="GO:0000976">
    <property type="term" value="F:transcription cis-regulatory region binding"/>
    <property type="evidence" value="ECO:0007669"/>
    <property type="project" value="TreeGrafter"/>
</dbReference>
<evidence type="ECO:0000256" key="7">
    <source>
        <dbReference type="PIRSR" id="PIRSR602481-1"/>
    </source>
</evidence>
<dbReference type="CDD" id="cd07153">
    <property type="entry name" value="Fur_like"/>
    <property type="match status" value="1"/>
</dbReference>
<dbReference type="GO" id="GO:0045892">
    <property type="term" value="P:negative regulation of DNA-templated transcription"/>
    <property type="evidence" value="ECO:0007669"/>
    <property type="project" value="TreeGrafter"/>
</dbReference>
<protein>
    <submittedName>
        <fullName evidence="9">Transcriptional repressor</fullName>
    </submittedName>
</protein>
<feature type="binding site" evidence="8">
    <location>
        <position position="116"/>
    </location>
    <ligand>
        <name>Fe cation</name>
        <dbReference type="ChEBI" id="CHEBI:24875"/>
    </ligand>
</feature>
<gene>
    <name evidence="9" type="ORF">ENP13_07695</name>
</gene>
<feature type="binding site" evidence="7">
    <location>
        <position position="104"/>
    </location>
    <ligand>
        <name>Zn(2+)</name>
        <dbReference type="ChEBI" id="CHEBI:29105"/>
    </ligand>
</feature>
<comment type="caution">
    <text evidence="9">The sequence shown here is derived from an EMBL/GenBank/DDBJ whole genome shotgun (WGS) entry which is preliminary data.</text>
</comment>
<keyword evidence="3 7" id="KW-0862">Zinc</keyword>
<dbReference type="Pfam" id="PF01475">
    <property type="entry name" value="FUR"/>
    <property type="match status" value="1"/>
</dbReference>
<dbReference type="PANTHER" id="PTHR33202:SF7">
    <property type="entry name" value="FERRIC UPTAKE REGULATION PROTEIN"/>
    <property type="match status" value="1"/>
</dbReference>
<sequence>MARDFWSAELRRVAERLRQSGQRVTRQRLAVFTALARLGGHRTAEEIYDVVRAQHPDVNLSTVYRNLDLGVELGLVTQTDLGGGVRRFELVRAERHHHLVCQQCGAVFELEDDLLEPLRAALRERYGFVARMDHFAIFGTCSACWSRSRAAGARAPA</sequence>
<evidence type="ECO:0000256" key="6">
    <source>
        <dbReference type="ARBA" id="ARBA00023163"/>
    </source>
</evidence>
<dbReference type="InterPro" id="IPR043135">
    <property type="entry name" value="Fur_C"/>
</dbReference>
<dbReference type="InterPro" id="IPR036390">
    <property type="entry name" value="WH_DNA-bd_sf"/>
</dbReference>
<keyword evidence="6" id="KW-0804">Transcription</keyword>
<feature type="binding site" evidence="7">
    <location>
        <position position="101"/>
    </location>
    <ligand>
        <name>Zn(2+)</name>
        <dbReference type="ChEBI" id="CHEBI:29105"/>
    </ligand>
</feature>
<evidence type="ECO:0000256" key="4">
    <source>
        <dbReference type="ARBA" id="ARBA00023015"/>
    </source>
</evidence>
<feature type="binding site" evidence="7">
    <location>
        <position position="141"/>
    </location>
    <ligand>
        <name>Zn(2+)</name>
        <dbReference type="ChEBI" id="CHEBI:29105"/>
    </ligand>
</feature>
<accession>A0A7C3A8N0</accession>
<comment type="cofactor">
    <cofactor evidence="7">
        <name>Zn(2+)</name>
        <dbReference type="ChEBI" id="CHEBI:29105"/>
    </cofactor>
    <text evidence="7">Binds 1 zinc ion per subunit.</text>
</comment>
<keyword evidence="5" id="KW-0238">DNA-binding</keyword>
<dbReference type="InterPro" id="IPR036388">
    <property type="entry name" value="WH-like_DNA-bd_sf"/>
</dbReference>
<name>A0A7C3A8N0_9BACT</name>
<evidence type="ECO:0000256" key="5">
    <source>
        <dbReference type="ARBA" id="ARBA00023125"/>
    </source>
</evidence>
<dbReference type="Gene3D" id="1.10.10.10">
    <property type="entry name" value="Winged helix-like DNA-binding domain superfamily/Winged helix DNA-binding domain"/>
    <property type="match status" value="1"/>
</dbReference>
<dbReference type="Gene3D" id="3.30.1490.190">
    <property type="match status" value="1"/>
</dbReference>
<dbReference type="InterPro" id="IPR002481">
    <property type="entry name" value="FUR"/>
</dbReference>
<dbReference type="AlphaFoldDB" id="A0A7C3A8N0"/>
<dbReference type="EMBL" id="DSID01000581">
    <property type="protein sequence ID" value="HEX71112.1"/>
    <property type="molecule type" value="Genomic_DNA"/>
</dbReference>
<dbReference type="GO" id="GO:0008270">
    <property type="term" value="F:zinc ion binding"/>
    <property type="evidence" value="ECO:0007669"/>
    <property type="project" value="TreeGrafter"/>
</dbReference>
<proteinExistence type="inferred from homology"/>
<evidence type="ECO:0000256" key="1">
    <source>
        <dbReference type="ARBA" id="ARBA00007957"/>
    </source>
</evidence>